<accession>A0A4U0NT03</accession>
<comment type="caution">
    <text evidence="2">The sequence shown here is derived from an EMBL/GenBank/DDBJ whole genome shotgun (WGS) entry which is preliminary data.</text>
</comment>
<name>A0A4U0NT03_9SPHI</name>
<keyword evidence="3" id="KW-1185">Reference proteome</keyword>
<gene>
    <name evidence="2" type="ORF">FAZ15_17550</name>
</gene>
<protein>
    <submittedName>
        <fullName evidence="2">DUF4268 domain-containing protein</fullName>
    </submittedName>
</protein>
<dbReference type="OrthoDB" id="1467516at2"/>
<sequence length="132" mass="15635">MAVVPSSDMEKINWVNYKTGIKNIFFRMEVTNKKATIMIEISQADDGIRNLVFEQFLELKPVFQATFQEEWDWSNVCYDEYGKQIGRISRSLEDVSILKKEDWPALISFFKPRIIALDEFWSTAKYLFDIFK</sequence>
<dbReference type="InterPro" id="IPR025364">
    <property type="entry name" value="DUF4268"/>
</dbReference>
<evidence type="ECO:0000259" key="1">
    <source>
        <dbReference type="Pfam" id="PF14088"/>
    </source>
</evidence>
<evidence type="ECO:0000313" key="3">
    <source>
        <dbReference type="Proteomes" id="UP000306808"/>
    </source>
</evidence>
<reference evidence="2 3" key="1">
    <citation type="submission" date="2019-04" db="EMBL/GenBank/DDBJ databases">
        <title>Sphingobacterium olei sp. nov., isolated from oil-contaminated soil.</title>
        <authorList>
            <person name="Liu B."/>
        </authorList>
    </citation>
    <scope>NUCLEOTIDE SEQUENCE [LARGE SCALE GENOMIC DNA]</scope>
    <source>
        <strain evidence="2 3">HAL-9</strain>
    </source>
</reference>
<dbReference type="Proteomes" id="UP000306808">
    <property type="component" value="Unassembled WGS sequence"/>
</dbReference>
<organism evidence="2 3">
    <name type="scientific">Sphingobacterium olei</name>
    <dbReference type="NCBI Taxonomy" id="2571155"/>
    <lineage>
        <taxon>Bacteria</taxon>
        <taxon>Pseudomonadati</taxon>
        <taxon>Bacteroidota</taxon>
        <taxon>Sphingobacteriia</taxon>
        <taxon>Sphingobacteriales</taxon>
        <taxon>Sphingobacteriaceae</taxon>
        <taxon>Sphingobacterium</taxon>
    </lineage>
</organism>
<evidence type="ECO:0000313" key="2">
    <source>
        <dbReference type="EMBL" id="TJZ53354.1"/>
    </source>
</evidence>
<dbReference type="Pfam" id="PF14088">
    <property type="entry name" value="DUF4268"/>
    <property type="match status" value="1"/>
</dbReference>
<proteinExistence type="predicted"/>
<feature type="domain" description="DUF4268" evidence="1">
    <location>
        <begin position="11"/>
        <end position="123"/>
    </location>
</feature>
<dbReference type="AlphaFoldDB" id="A0A4U0NT03"/>
<dbReference type="EMBL" id="SUME01000008">
    <property type="protein sequence ID" value="TJZ53354.1"/>
    <property type="molecule type" value="Genomic_DNA"/>
</dbReference>